<dbReference type="GO" id="GO:0004386">
    <property type="term" value="F:helicase activity"/>
    <property type="evidence" value="ECO:0007669"/>
    <property type="project" value="UniProtKB-KW"/>
</dbReference>
<dbReference type="GO" id="GO:0016787">
    <property type="term" value="F:hydrolase activity"/>
    <property type="evidence" value="ECO:0007669"/>
    <property type="project" value="UniProtKB-KW"/>
</dbReference>
<dbReference type="Proteomes" id="UP000536275">
    <property type="component" value="Unassembled WGS sequence"/>
</dbReference>
<keyword evidence="2" id="KW-0378">Hydrolase</keyword>
<sequence length="83" mass="9568">MDPFWNPFVEEQAMGRAHRIGQTREVFVHRVLIAGTVENRIMELQESKKHLIESALDERGMKSISQLNRRELGFLFGLNSLTG</sequence>
<dbReference type="CDD" id="cd18793">
    <property type="entry name" value="SF2_C_SNF"/>
    <property type="match status" value="1"/>
</dbReference>
<dbReference type="InterPro" id="IPR049730">
    <property type="entry name" value="SNF2/RAD54-like_C"/>
</dbReference>
<dbReference type="PANTHER" id="PTHR45626:SF16">
    <property type="entry name" value="ATP-DEPENDENT HELICASE ULS1"/>
    <property type="match status" value="1"/>
</dbReference>
<keyword evidence="4" id="KW-0347">Helicase</keyword>
<protein>
    <submittedName>
        <fullName evidence="4">ATP-dependent helicase ULS1 domain protein</fullName>
    </submittedName>
</protein>
<keyword evidence="3" id="KW-0067">ATP-binding</keyword>
<evidence type="ECO:0000313" key="4">
    <source>
        <dbReference type="EMBL" id="KAF6070069.1"/>
    </source>
</evidence>
<accession>A0A8H6C2G7</accession>
<evidence type="ECO:0000313" key="5">
    <source>
        <dbReference type="Proteomes" id="UP000536275"/>
    </source>
</evidence>
<dbReference type="Gene3D" id="3.40.50.300">
    <property type="entry name" value="P-loop containing nucleotide triphosphate hydrolases"/>
    <property type="match status" value="1"/>
</dbReference>
<name>A0A8H6C2G7_CANAX</name>
<evidence type="ECO:0000256" key="3">
    <source>
        <dbReference type="ARBA" id="ARBA00022840"/>
    </source>
</evidence>
<evidence type="ECO:0000256" key="1">
    <source>
        <dbReference type="ARBA" id="ARBA00022741"/>
    </source>
</evidence>
<evidence type="ECO:0000256" key="2">
    <source>
        <dbReference type="ARBA" id="ARBA00022801"/>
    </source>
</evidence>
<organism evidence="4 5">
    <name type="scientific">Candida albicans</name>
    <name type="common">Yeast</name>
    <dbReference type="NCBI Taxonomy" id="5476"/>
    <lineage>
        <taxon>Eukaryota</taxon>
        <taxon>Fungi</taxon>
        <taxon>Dikarya</taxon>
        <taxon>Ascomycota</taxon>
        <taxon>Saccharomycotina</taxon>
        <taxon>Pichiomycetes</taxon>
        <taxon>Debaryomycetaceae</taxon>
        <taxon>Candida/Lodderomyces clade</taxon>
        <taxon>Candida</taxon>
    </lineage>
</organism>
<dbReference type="GO" id="GO:0005524">
    <property type="term" value="F:ATP binding"/>
    <property type="evidence" value="ECO:0007669"/>
    <property type="project" value="UniProtKB-KW"/>
</dbReference>
<gene>
    <name evidence="4" type="primary">ULS1</name>
    <name evidence="4" type="ORF">FOB64_002761</name>
</gene>
<dbReference type="PANTHER" id="PTHR45626">
    <property type="entry name" value="TRANSCRIPTION TERMINATION FACTOR 2-RELATED"/>
    <property type="match status" value="1"/>
</dbReference>
<dbReference type="GO" id="GO:0000724">
    <property type="term" value="P:double-strand break repair via homologous recombination"/>
    <property type="evidence" value="ECO:0007669"/>
    <property type="project" value="TreeGrafter"/>
</dbReference>
<keyword evidence="1" id="KW-0547">Nucleotide-binding</keyword>
<dbReference type="InterPro" id="IPR027417">
    <property type="entry name" value="P-loop_NTPase"/>
</dbReference>
<dbReference type="GO" id="GO:0008094">
    <property type="term" value="F:ATP-dependent activity, acting on DNA"/>
    <property type="evidence" value="ECO:0007669"/>
    <property type="project" value="TreeGrafter"/>
</dbReference>
<dbReference type="EMBL" id="JABWAD010000028">
    <property type="protein sequence ID" value="KAF6070069.1"/>
    <property type="molecule type" value="Genomic_DNA"/>
</dbReference>
<dbReference type="InterPro" id="IPR050628">
    <property type="entry name" value="SNF2_RAD54_helicase_TF"/>
</dbReference>
<dbReference type="SUPFAM" id="SSF52540">
    <property type="entry name" value="P-loop containing nucleoside triphosphate hydrolases"/>
    <property type="match status" value="1"/>
</dbReference>
<reference evidence="4 5" key="1">
    <citation type="submission" date="2020-03" db="EMBL/GenBank/DDBJ databases">
        <title>FDA dAtabase for Regulatory Grade micrObial Sequences (FDA-ARGOS): Supporting development and validation of Infectious Disease Dx tests.</title>
        <authorList>
            <person name="Campos J."/>
            <person name="Goldberg B."/>
            <person name="Tallon L."/>
            <person name="Sadzewicz L."/>
            <person name="Vavikolanu K."/>
            <person name="Mehta A."/>
            <person name="Aluvathingal J."/>
            <person name="Nadendla S."/>
            <person name="Nandy P."/>
            <person name="Geyer C."/>
            <person name="Yan Y."/>
            <person name="Sichtig H."/>
        </authorList>
    </citation>
    <scope>NUCLEOTIDE SEQUENCE [LARGE SCALE GENOMIC DNA]</scope>
    <source>
        <strain evidence="4 5">FDAARGOS_656</strain>
    </source>
</reference>
<dbReference type="GO" id="GO:0005634">
    <property type="term" value="C:nucleus"/>
    <property type="evidence" value="ECO:0007669"/>
    <property type="project" value="TreeGrafter"/>
</dbReference>
<dbReference type="GO" id="GO:0005737">
    <property type="term" value="C:cytoplasm"/>
    <property type="evidence" value="ECO:0007669"/>
    <property type="project" value="TreeGrafter"/>
</dbReference>
<dbReference type="AlphaFoldDB" id="A0A8H6C2G7"/>
<comment type="caution">
    <text evidence="4">The sequence shown here is derived from an EMBL/GenBank/DDBJ whole genome shotgun (WGS) entry which is preliminary data.</text>
</comment>
<proteinExistence type="predicted"/>